<organism evidence="2 3">
    <name type="scientific">Halopseudomonas salegens</name>
    <dbReference type="NCBI Taxonomy" id="1434072"/>
    <lineage>
        <taxon>Bacteria</taxon>
        <taxon>Pseudomonadati</taxon>
        <taxon>Pseudomonadota</taxon>
        <taxon>Gammaproteobacteria</taxon>
        <taxon>Pseudomonadales</taxon>
        <taxon>Pseudomonadaceae</taxon>
        <taxon>Halopseudomonas</taxon>
    </lineage>
</organism>
<dbReference type="EMBL" id="LT629787">
    <property type="protein sequence ID" value="SDU08540.1"/>
    <property type="molecule type" value="Genomic_DNA"/>
</dbReference>
<evidence type="ECO:0000313" key="2">
    <source>
        <dbReference type="EMBL" id="SDU08540.1"/>
    </source>
</evidence>
<sequence length="110" mass="12410">MTDLRRALKPAALCGWLCIGSLLAGGLLADDIDQEQVLRLVEQGRILPLQSLIDDALQRFPGRFLEAELEFDDGRYEYEIEVITRDGRVLELEYDAVTGTLLDIDIDEDD</sequence>
<dbReference type="Pfam" id="PF03413">
    <property type="entry name" value="PepSY"/>
    <property type="match status" value="1"/>
</dbReference>
<feature type="domain" description="PepSY" evidence="1">
    <location>
        <begin position="48"/>
        <end position="104"/>
    </location>
</feature>
<dbReference type="RefSeq" id="WP_092385906.1">
    <property type="nucleotide sequence ID" value="NZ_LT629787.1"/>
</dbReference>
<evidence type="ECO:0000313" key="3">
    <source>
        <dbReference type="Proteomes" id="UP000243924"/>
    </source>
</evidence>
<reference evidence="3" key="1">
    <citation type="submission" date="2016-10" db="EMBL/GenBank/DDBJ databases">
        <authorList>
            <person name="Varghese N."/>
            <person name="Submissions S."/>
        </authorList>
    </citation>
    <scope>NUCLEOTIDE SEQUENCE [LARGE SCALE GENOMIC DNA]</scope>
    <source>
        <strain evidence="3">CECT 8338</strain>
    </source>
</reference>
<dbReference type="InterPro" id="IPR025711">
    <property type="entry name" value="PepSY"/>
</dbReference>
<name>A0A1H2FMF3_9GAMM</name>
<evidence type="ECO:0000259" key="1">
    <source>
        <dbReference type="Pfam" id="PF03413"/>
    </source>
</evidence>
<gene>
    <name evidence="2" type="ORF">SAMN05216210_1669</name>
</gene>
<accession>A0A1H2FMF3</accession>
<protein>
    <submittedName>
        <fullName evidence="2">Peptidase propeptide and YPEB domain-containing protein</fullName>
    </submittedName>
</protein>
<dbReference type="OrthoDB" id="6975080at2"/>
<dbReference type="Gene3D" id="3.10.450.40">
    <property type="match status" value="1"/>
</dbReference>
<dbReference type="Proteomes" id="UP000243924">
    <property type="component" value="Chromosome I"/>
</dbReference>
<dbReference type="STRING" id="1434072.SAMN05216210_1669"/>
<dbReference type="AlphaFoldDB" id="A0A1H2FMF3"/>
<keyword evidence="3" id="KW-1185">Reference proteome</keyword>
<proteinExistence type="predicted"/>